<evidence type="ECO:0008006" key="6">
    <source>
        <dbReference type="Google" id="ProtNLM"/>
    </source>
</evidence>
<keyword evidence="5" id="KW-1185">Reference proteome</keyword>
<name>A0AA88ADR7_FICCA</name>
<protein>
    <recommendedName>
        <fullName evidence="6">Transferase</fullName>
    </recommendedName>
</protein>
<dbReference type="PANTHER" id="PTHR31623">
    <property type="entry name" value="F21J9.9"/>
    <property type="match status" value="1"/>
</dbReference>
<comment type="similarity">
    <text evidence="1">Belongs to the plant acyltransferase family.</text>
</comment>
<proteinExistence type="inferred from homology"/>
<evidence type="ECO:0000313" key="5">
    <source>
        <dbReference type="Proteomes" id="UP001187192"/>
    </source>
</evidence>
<dbReference type="EMBL" id="BTGU01000030">
    <property type="protein sequence ID" value="GMN49117.1"/>
    <property type="molecule type" value="Genomic_DNA"/>
</dbReference>
<sequence length="434" mass="48821">MEVEVISNEITKPSSQTPSHLSPYKFSFLDQLCPKAYNPFLYFYALNYDHKIADISNKLKKSLSQALTLYYPLAGRFMDENFLECNDDGALFLEAQVKTKLSNVVENSIPCGELNKLLPFELEDIAELPLGVQLNVFECGGIALGVCISHKLADALSCLVFIRSWMAIACGENDDVTVVRPDFVSATLFPPRNMCGIDTSSFTMLKKSTVTTKRFVFDASKIESLRAKYTAKTRGEKSSKRPSRVEAVSAFIWSRFIAATKVESGAAGKLYTLNHAVNLRPRFNPPLPEHSFGNLFRTSTTIPSMITNNGEESYNYSLARKIGEDIKKIDMDYIEDFRVERDDFLENYKKNAEKFVNEEIVPLVFTSLCRFPLYEADFGFGKPVWVSSAARCFRNTAGFMDNKSGDGIEAYICLKPDDMAKFEVDQEFLAFLGS</sequence>
<evidence type="ECO:0000256" key="1">
    <source>
        <dbReference type="ARBA" id="ARBA00009861"/>
    </source>
</evidence>
<evidence type="ECO:0000256" key="2">
    <source>
        <dbReference type="ARBA" id="ARBA00022679"/>
    </source>
</evidence>
<evidence type="ECO:0000256" key="3">
    <source>
        <dbReference type="ARBA" id="ARBA00023315"/>
    </source>
</evidence>
<dbReference type="AlphaFoldDB" id="A0AA88ADR7"/>
<gene>
    <name evidence="4" type="ORF">TIFTF001_018287</name>
</gene>
<organism evidence="4 5">
    <name type="scientific">Ficus carica</name>
    <name type="common">Common fig</name>
    <dbReference type="NCBI Taxonomy" id="3494"/>
    <lineage>
        <taxon>Eukaryota</taxon>
        <taxon>Viridiplantae</taxon>
        <taxon>Streptophyta</taxon>
        <taxon>Embryophyta</taxon>
        <taxon>Tracheophyta</taxon>
        <taxon>Spermatophyta</taxon>
        <taxon>Magnoliopsida</taxon>
        <taxon>eudicotyledons</taxon>
        <taxon>Gunneridae</taxon>
        <taxon>Pentapetalae</taxon>
        <taxon>rosids</taxon>
        <taxon>fabids</taxon>
        <taxon>Rosales</taxon>
        <taxon>Moraceae</taxon>
        <taxon>Ficeae</taxon>
        <taxon>Ficus</taxon>
    </lineage>
</organism>
<dbReference type="PANTHER" id="PTHR31623:SF46">
    <property type="entry name" value="VINORINE SYNTHASE-LIKE"/>
    <property type="match status" value="1"/>
</dbReference>
<keyword evidence="2" id="KW-0808">Transferase</keyword>
<dbReference type="Pfam" id="PF02458">
    <property type="entry name" value="Transferase"/>
    <property type="match status" value="1"/>
</dbReference>
<dbReference type="GO" id="GO:0016746">
    <property type="term" value="F:acyltransferase activity"/>
    <property type="evidence" value="ECO:0007669"/>
    <property type="project" value="UniProtKB-KW"/>
</dbReference>
<dbReference type="Proteomes" id="UP001187192">
    <property type="component" value="Unassembled WGS sequence"/>
</dbReference>
<dbReference type="Gene3D" id="3.30.559.10">
    <property type="entry name" value="Chloramphenicol acetyltransferase-like domain"/>
    <property type="match status" value="2"/>
</dbReference>
<evidence type="ECO:0000313" key="4">
    <source>
        <dbReference type="EMBL" id="GMN49117.1"/>
    </source>
</evidence>
<accession>A0AA88ADR7</accession>
<reference evidence="4" key="1">
    <citation type="submission" date="2023-07" db="EMBL/GenBank/DDBJ databases">
        <title>draft genome sequence of fig (Ficus carica).</title>
        <authorList>
            <person name="Takahashi T."/>
            <person name="Nishimura K."/>
        </authorList>
    </citation>
    <scope>NUCLEOTIDE SEQUENCE</scope>
</reference>
<keyword evidence="3" id="KW-0012">Acyltransferase</keyword>
<dbReference type="InterPro" id="IPR023213">
    <property type="entry name" value="CAT-like_dom_sf"/>
</dbReference>
<comment type="caution">
    <text evidence="4">The sequence shown here is derived from an EMBL/GenBank/DDBJ whole genome shotgun (WGS) entry which is preliminary data.</text>
</comment>